<accession>A0A9N8YQ30</accession>
<dbReference type="AlphaFoldDB" id="A0A9N8YQ30"/>
<evidence type="ECO:0000313" key="4">
    <source>
        <dbReference type="Proteomes" id="UP000789831"/>
    </source>
</evidence>
<gene>
    <name evidence="3" type="ORF">AGERDE_LOCUS1596</name>
</gene>
<organism evidence="3 4">
    <name type="scientific">Ambispora gerdemannii</name>
    <dbReference type="NCBI Taxonomy" id="144530"/>
    <lineage>
        <taxon>Eukaryota</taxon>
        <taxon>Fungi</taxon>
        <taxon>Fungi incertae sedis</taxon>
        <taxon>Mucoromycota</taxon>
        <taxon>Glomeromycotina</taxon>
        <taxon>Glomeromycetes</taxon>
        <taxon>Archaeosporales</taxon>
        <taxon>Ambisporaceae</taxon>
        <taxon>Ambispora</taxon>
    </lineage>
</organism>
<dbReference type="Proteomes" id="UP000789831">
    <property type="component" value="Unassembled WGS sequence"/>
</dbReference>
<keyword evidence="2" id="KW-1133">Transmembrane helix</keyword>
<proteinExistence type="predicted"/>
<name>A0A9N8YQ30_9GLOM</name>
<keyword evidence="4" id="KW-1185">Reference proteome</keyword>
<dbReference type="EMBL" id="CAJVPL010000113">
    <property type="protein sequence ID" value="CAG8448826.1"/>
    <property type="molecule type" value="Genomic_DNA"/>
</dbReference>
<evidence type="ECO:0000313" key="3">
    <source>
        <dbReference type="EMBL" id="CAG8448826.1"/>
    </source>
</evidence>
<dbReference type="OrthoDB" id="3981028at2759"/>
<feature type="region of interest" description="Disordered" evidence="1">
    <location>
        <begin position="265"/>
        <end position="305"/>
    </location>
</feature>
<evidence type="ECO:0000256" key="1">
    <source>
        <dbReference type="SAM" id="MobiDB-lite"/>
    </source>
</evidence>
<feature type="transmembrane region" description="Helical" evidence="2">
    <location>
        <begin position="363"/>
        <end position="382"/>
    </location>
</feature>
<feature type="compositionally biased region" description="Polar residues" evidence="1">
    <location>
        <begin position="272"/>
        <end position="297"/>
    </location>
</feature>
<protein>
    <submittedName>
        <fullName evidence="3">7443_t:CDS:1</fullName>
    </submittedName>
</protein>
<comment type="caution">
    <text evidence="3">The sequence shown here is derived from an EMBL/GenBank/DDBJ whole genome shotgun (WGS) entry which is preliminary data.</text>
</comment>
<sequence>MAPPGTSTIVVPPSFSLEKSTSFTTKKEIHPRPMTTQYIAKVNTLYQRAAEALILRQYDTVHMSCLSAFSELSPLSFTDNSSPATLITLRKKVWALYVTFIASILAEESRINSIHPETKRLLEKSASQVVEEVWVRVRDEGYCDEEGYVDGEVVIACLLVINYLFIDAVFLLLSYSIVNIASVLLCLGQQLPKIAKDIIESWLFSIPEMVLLQFDYASANGIKGDPLLKTYEQIVELYVLHILPRLKDWGYARSFLEDNNRVDEDRKKAEHISSSTKLPNGMNQSTINGRISHTPSPSLLADNRKNGSSNNNAQLIRSSLSSTSSTEVVDTQRRPTSVRGIRIPSANSFSQVASAIIYCGEKMAQSFTIPRIIFLCIFVYLYNGSNAKARRKISEFFNEILAKIWETIKAGTVITYV</sequence>
<evidence type="ECO:0000256" key="2">
    <source>
        <dbReference type="SAM" id="Phobius"/>
    </source>
</evidence>
<keyword evidence="2" id="KW-0472">Membrane</keyword>
<keyword evidence="2" id="KW-0812">Transmembrane</keyword>
<reference evidence="3" key="1">
    <citation type="submission" date="2021-06" db="EMBL/GenBank/DDBJ databases">
        <authorList>
            <person name="Kallberg Y."/>
            <person name="Tangrot J."/>
            <person name="Rosling A."/>
        </authorList>
    </citation>
    <scope>NUCLEOTIDE SEQUENCE</scope>
    <source>
        <strain evidence="3">MT106</strain>
    </source>
</reference>